<keyword evidence="2" id="KW-1185">Reference proteome</keyword>
<protein>
    <submittedName>
        <fullName evidence="1">Uncharacterized protein</fullName>
    </submittedName>
</protein>
<reference evidence="1" key="2">
    <citation type="submission" date="2015-03" db="UniProtKB">
        <authorList>
            <consortium name="EnsemblPlants"/>
        </authorList>
    </citation>
    <scope>IDENTIFICATION</scope>
</reference>
<organism evidence="1">
    <name type="scientific">Oryza barthii</name>
    <dbReference type="NCBI Taxonomy" id="65489"/>
    <lineage>
        <taxon>Eukaryota</taxon>
        <taxon>Viridiplantae</taxon>
        <taxon>Streptophyta</taxon>
        <taxon>Embryophyta</taxon>
        <taxon>Tracheophyta</taxon>
        <taxon>Spermatophyta</taxon>
        <taxon>Magnoliopsida</taxon>
        <taxon>Liliopsida</taxon>
        <taxon>Poales</taxon>
        <taxon>Poaceae</taxon>
        <taxon>BOP clade</taxon>
        <taxon>Oryzoideae</taxon>
        <taxon>Oryzeae</taxon>
        <taxon>Oryzinae</taxon>
        <taxon>Oryza</taxon>
    </lineage>
</organism>
<dbReference type="AlphaFoldDB" id="A0A0D3FJN6"/>
<sequence length="80" mass="8950">MQTRAAGCSPRTQTGRDTCLLSPCPCLHCSHGKAGRHSPHASASFFDLLLLIRFDATVALFRGERIRVCKRYMALFLQRV</sequence>
<proteinExistence type="predicted"/>
<accession>A0A0D3FJN6</accession>
<dbReference type="Gramene" id="OBART03G20990.3">
    <property type="protein sequence ID" value="OBART03G20990.3"/>
    <property type="gene ID" value="OBART03G20990"/>
</dbReference>
<evidence type="ECO:0000313" key="1">
    <source>
        <dbReference type="EnsemblPlants" id="OBART03G20990.3"/>
    </source>
</evidence>
<name>A0A0D3FJN6_9ORYZ</name>
<dbReference type="HOGENOM" id="CLU_2780139_0_0_1"/>
<evidence type="ECO:0000313" key="2">
    <source>
        <dbReference type="Proteomes" id="UP000026960"/>
    </source>
</evidence>
<dbReference type="EnsemblPlants" id="OBART03G20990.3">
    <property type="protein sequence ID" value="OBART03G20990.3"/>
    <property type="gene ID" value="OBART03G20990"/>
</dbReference>
<dbReference type="Proteomes" id="UP000026960">
    <property type="component" value="Chromosome 3"/>
</dbReference>
<reference evidence="1" key="1">
    <citation type="journal article" date="2009" name="Rice">
        <title>De Novo Next Generation Sequencing of Plant Genomes.</title>
        <authorList>
            <person name="Rounsley S."/>
            <person name="Marri P.R."/>
            <person name="Yu Y."/>
            <person name="He R."/>
            <person name="Sisneros N."/>
            <person name="Goicoechea J.L."/>
            <person name="Lee S.J."/>
            <person name="Angelova A."/>
            <person name="Kudrna D."/>
            <person name="Luo M."/>
            <person name="Affourtit J."/>
            <person name="Desany B."/>
            <person name="Knight J."/>
            <person name="Niazi F."/>
            <person name="Egholm M."/>
            <person name="Wing R.A."/>
        </authorList>
    </citation>
    <scope>NUCLEOTIDE SEQUENCE [LARGE SCALE GENOMIC DNA]</scope>
    <source>
        <strain evidence="1">cv. IRGC 105608</strain>
    </source>
</reference>